<reference evidence="1" key="1">
    <citation type="submission" date="2006-10" db="EMBL/GenBank/DDBJ databases">
        <authorList>
            <person name="Amadeo P."/>
            <person name="Zhao Q."/>
            <person name="Wortman J."/>
            <person name="Fraser-Liggett C."/>
            <person name="Carlton J."/>
        </authorList>
    </citation>
    <scope>NUCLEOTIDE SEQUENCE</scope>
    <source>
        <strain evidence="1">G3</strain>
    </source>
</reference>
<proteinExistence type="predicted"/>
<protein>
    <submittedName>
        <fullName evidence="1">Uncharacterized protein</fullName>
    </submittedName>
</protein>
<dbReference type="VEuPathDB" id="TrichDB:TVAG_429690"/>
<dbReference type="KEGG" id="tva:4752263"/>
<dbReference type="VEuPathDB" id="TrichDB:TVAGG3_0403170"/>
<dbReference type="EMBL" id="DS113852">
    <property type="protein sequence ID" value="EAX94527.1"/>
    <property type="molecule type" value="Genomic_DNA"/>
</dbReference>
<name>A2FKM9_TRIV3</name>
<dbReference type="InParanoid" id="A2FKM9"/>
<evidence type="ECO:0000313" key="1">
    <source>
        <dbReference type="EMBL" id="EAX94527.1"/>
    </source>
</evidence>
<gene>
    <name evidence="1" type="ORF">TVAG_429690</name>
</gene>
<sequence length="469" mass="55238">MKKFLSFLKLGPKEDDEEDQRMMASPDEFIVYINEPIEEDLNEVFIEKSYKSYRYFHKGKPDKASKAMFTDKFNQVIALVRNFYITNLNNIKILRNSQYMYQFVKHVDYKIANEIIETFLDKYITPIKQKLNNIIQLYTEKQATDGPVFTYIDERIKIISLEFENFQEYKNNRDFVLCKAYQDIHDIAKQAEDELPQIFSQDVFKKLYDLIIQIISNQTNKICELLLDPVTVSCAYFQVLKLSKSSKSAKLSVLFHVILTLFYGRLTKLYGYFDFMRIKSIQITTDDEMMLKIVPHCVVLSKILSIYPDSPLDDFNKRFLSIFADFCGKITTYNHDNYSEIMFQLFKVIDDPTMRSYMRHSMRNRSINIFREVFSNYLPAFQSILKKGNIDDNKQMMLARLELNMMLKPALIMLINIIQGMFIDKYLPALQNESVDVMKETALETVAIAFKDNQKLVNCFGKPETIIVF</sequence>
<reference evidence="1" key="2">
    <citation type="journal article" date="2007" name="Science">
        <title>Draft genome sequence of the sexually transmitted pathogen Trichomonas vaginalis.</title>
        <authorList>
            <person name="Carlton J.M."/>
            <person name="Hirt R.P."/>
            <person name="Silva J.C."/>
            <person name="Delcher A.L."/>
            <person name="Schatz M."/>
            <person name="Zhao Q."/>
            <person name="Wortman J.R."/>
            <person name="Bidwell S.L."/>
            <person name="Alsmark U.C.M."/>
            <person name="Besteiro S."/>
            <person name="Sicheritz-Ponten T."/>
            <person name="Noel C.J."/>
            <person name="Dacks J.B."/>
            <person name="Foster P.G."/>
            <person name="Simillion C."/>
            <person name="Van de Peer Y."/>
            <person name="Miranda-Saavedra D."/>
            <person name="Barton G.J."/>
            <person name="Westrop G.D."/>
            <person name="Mueller S."/>
            <person name="Dessi D."/>
            <person name="Fiori P.L."/>
            <person name="Ren Q."/>
            <person name="Paulsen I."/>
            <person name="Zhang H."/>
            <person name="Bastida-Corcuera F.D."/>
            <person name="Simoes-Barbosa A."/>
            <person name="Brown M.T."/>
            <person name="Hayes R.D."/>
            <person name="Mukherjee M."/>
            <person name="Okumura C.Y."/>
            <person name="Schneider R."/>
            <person name="Smith A.J."/>
            <person name="Vanacova S."/>
            <person name="Villalvazo M."/>
            <person name="Haas B.J."/>
            <person name="Pertea M."/>
            <person name="Feldblyum T.V."/>
            <person name="Utterback T.R."/>
            <person name="Shu C.L."/>
            <person name="Osoegawa K."/>
            <person name="de Jong P.J."/>
            <person name="Hrdy I."/>
            <person name="Horvathova L."/>
            <person name="Zubacova Z."/>
            <person name="Dolezal P."/>
            <person name="Malik S.B."/>
            <person name="Logsdon J.M. Jr."/>
            <person name="Henze K."/>
            <person name="Gupta A."/>
            <person name="Wang C.C."/>
            <person name="Dunne R.L."/>
            <person name="Upcroft J.A."/>
            <person name="Upcroft P."/>
            <person name="White O."/>
            <person name="Salzberg S.L."/>
            <person name="Tang P."/>
            <person name="Chiu C.-H."/>
            <person name="Lee Y.-S."/>
            <person name="Embley T.M."/>
            <person name="Coombs G.H."/>
            <person name="Mottram J.C."/>
            <person name="Tachezy J."/>
            <person name="Fraser-Liggett C.M."/>
            <person name="Johnson P.J."/>
        </authorList>
    </citation>
    <scope>NUCLEOTIDE SEQUENCE [LARGE SCALE GENOMIC DNA]</scope>
    <source>
        <strain evidence="1">G3</strain>
    </source>
</reference>
<organism evidence="1 2">
    <name type="scientific">Trichomonas vaginalis (strain ATCC PRA-98 / G3)</name>
    <dbReference type="NCBI Taxonomy" id="412133"/>
    <lineage>
        <taxon>Eukaryota</taxon>
        <taxon>Metamonada</taxon>
        <taxon>Parabasalia</taxon>
        <taxon>Trichomonadida</taxon>
        <taxon>Trichomonadidae</taxon>
        <taxon>Trichomonas</taxon>
    </lineage>
</organism>
<dbReference type="AlphaFoldDB" id="A2FKM9"/>
<dbReference type="RefSeq" id="XP_001307457.1">
    <property type="nucleotide sequence ID" value="XM_001307456.1"/>
</dbReference>
<keyword evidence="2" id="KW-1185">Reference proteome</keyword>
<dbReference type="Proteomes" id="UP000001542">
    <property type="component" value="Unassembled WGS sequence"/>
</dbReference>
<evidence type="ECO:0000313" key="2">
    <source>
        <dbReference type="Proteomes" id="UP000001542"/>
    </source>
</evidence>
<accession>A2FKM9</accession>